<gene>
    <name evidence="1" type="ORF">VF08_11305</name>
</gene>
<evidence type="ECO:0000313" key="1">
    <source>
        <dbReference type="EMBL" id="PHK04396.1"/>
    </source>
</evidence>
<dbReference type="RefSeq" id="WP_099067777.1">
    <property type="nucleotide sequence ID" value="NZ_LAHD01000026.1"/>
</dbReference>
<sequence length="208" mass="24754">MQILSHRGYWKGNHEKNQEVAFHRSFKLAFGTETDLRDLAGELVISHDPPVGEEITVEKFFQLYREYDNDLPLALNIKSDGLQTRLKVLLEKYSITNYFVFDMSLTDAWLWLNQGFRIFTRESEFEPTPYFQEQAVGIWIDCFLSDWVNEQIITKYLQHGKQVCLVSPELHHREYLSFWKYLNTLPIIQYPNLMICTDYPEEAKIVFR</sequence>
<dbReference type="SUPFAM" id="SSF51695">
    <property type="entry name" value="PLC-like phosphodiesterases"/>
    <property type="match status" value="1"/>
</dbReference>
<proteinExistence type="predicted"/>
<comment type="caution">
    <text evidence="1">The sequence shown here is derived from an EMBL/GenBank/DDBJ whole genome shotgun (WGS) entry which is preliminary data.</text>
</comment>
<name>A0A9Q5ZDB7_NOSLI</name>
<dbReference type="EMBL" id="LAHD01000026">
    <property type="protein sequence ID" value="PHK04396.1"/>
    <property type="molecule type" value="Genomic_DNA"/>
</dbReference>
<dbReference type="GeneID" id="57095276"/>
<accession>A0A9Q5ZDB7</accession>
<dbReference type="AlphaFoldDB" id="A0A9Q5ZDB7"/>
<reference evidence="1 2" key="1">
    <citation type="submission" date="2015-02" db="EMBL/GenBank/DDBJ databases">
        <title>Nostoc linckia genome annotation.</title>
        <authorList>
            <person name="Zhou Z."/>
        </authorList>
    </citation>
    <scope>NUCLEOTIDE SEQUENCE [LARGE SCALE GENOMIC DNA]</scope>
    <source>
        <strain evidence="2">z8</strain>
    </source>
</reference>
<dbReference type="GO" id="GO:0008081">
    <property type="term" value="F:phosphoric diester hydrolase activity"/>
    <property type="evidence" value="ECO:0007669"/>
    <property type="project" value="InterPro"/>
</dbReference>
<dbReference type="InterPro" id="IPR017946">
    <property type="entry name" value="PLC-like_Pdiesterase_TIM-brl"/>
</dbReference>
<dbReference type="GO" id="GO:0006629">
    <property type="term" value="P:lipid metabolic process"/>
    <property type="evidence" value="ECO:0007669"/>
    <property type="project" value="InterPro"/>
</dbReference>
<evidence type="ECO:0008006" key="3">
    <source>
        <dbReference type="Google" id="ProtNLM"/>
    </source>
</evidence>
<organism evidence="1 2">
    <name type="scientific">Nostoc linckia z8</name>
    <dbReference type="NCBI Taxonomy" id="1628746"/>
    <lineage>
        <taxon>Bacteria</taxon>
        <taxon>Bacillati</taxon>
        <taxon>Cyanobacteriota</taxon>
        <taxon>Cyanophyceae</taxon>
        <taxon>Nostocales</taxon>
        <taxon>Nostocaceae</taxon>
        <taxon>Nostoc</taxon>
    </lineage>
</organism>
<protein>
    <recommendedName>
        <fullName evidence="3">Phosphodiesterase</fullName>
    </recommendedName>
</protein>
<evidence type="ECO:0000313" key="2">
    <source>
        <dbReference type="Proteomes" id="UP000222310"/>
    </source>
</evidence>
<dbReference type="Proteomes" id="UP000222310">
    <property type="component" value="Unassembled WGS sequence"/>
</dbReference>